<accession>A0ABD6B9W6</accession>
<feature type="region of interest" description="Disordered" evidence="1">
    <location>
        <begin position="231"/>
        <end position="315"/>
    </location>
</feature>
<feature type="compositionally biased region" description="Low complexity" evidence="1">
    <location>
        <begin position="250"/>
        <end position="283"/>
    </location>
</feature>
<evidence type="ECO:0000256" key="1">
    <source>
        <dbReference type="SAM" id="MobiDB-lite"/>
    </source>
</evidence>
<keyword evidence="3" id="KW-1185">Reference proteome</keyword>
<evidence type="ECO:0000313" key="3">
    <source>
        <dbReference type="Proteomes" id="UP001597111"/>
    </source>
</evidence>
<organism evidence="2 3">
    <name type="scientific">Halolamina salina</name>
    <dbReference type="NCBI Taxonomy" id="1220023"/>
    <lineage>
        <taxon>Archaea</taxon>
        <taxon>Methanobacteriati</taxon>
        <taxon>Methanobacteriota</taxon>
        <taxon>Stenosarchaea group</taxon>
        <taxon>Halobacteria</taxon>
        <taxon>Halobacteriales</taxon>
        <taxon>Haloferacaceae</taxon>
    </lineage>
</organism>
<gene>
    <name evidence="2" type="ORF">ACFR9S_15630</name>
</gene>
<comment type="caution">
    <text evidence="2">The sequence shown here is derived from an EMBL/GenBank/DDBJ whole genome shotgun (WGS) entry which is preliminary data.</text>
</comment>
<sequence>MGTHDDLSPGDSWPHHYRGYRLTVSPDKTIWWQLYNGTDRLELEPGYAEIAENLLDEKRQGGRIHVTEQGDVLTRVEDDDEYSGVYLGNVDLDGHLLPEGQSEYRVPVRPQDLEPGDLWPSVYDGARYSFVDERVWWNNGSTNRRHTVDNGLPASVLGRLQQYKRQGGSFRITPWGDVITLIPSHPAPNLVQEQFSDLPRVVQNIIKLRKERGVEMLPIYIGNIGDWSPELSDPRSLSDALSEEEQEDLASWASSLGSTSTTTASSHKATNGSDSGESSSDSSGAEESEDDNEPRPEFEDDPMDWIRRDIEGGPE</sequence>
<proteinExistence type="predicted"/>
<dbReference type="EMBL" id="JBHUDH010000254">
    <property type="protein sequence ID" value="MFD1527710.1"/>
    <property type="molecule type" value="Genomic_DNA"/>
</dbReference>
<reference evidence="2 3" key="1">
    <citation type="journal article" date="2019" name="Int. J. Syst. Evol. Microbiol.">
        <title>The Global Catalogue of Microorganisms (GCM) 10K type strain sequencing project: providing services to taxonomists for standard genome sequencing and annotation.</title>
        <authorList>
            <consortium name="The Broad Institute Genomics Platform"/>
            <consortium name="The Broad Institute Genome Sequencing Center for Infectious Disease"/>
            <person name="Wu L."/>
            <person name="Ma J."/>
        </authorList>
    </citation>
    <scope>NUCLEOTIDE SEQUENCE [LARGE SCALE GENOMIC DNA]</scope>
    <source>
        <strain evidence="2 3">CGMCC 1.12285</strain>
    </source>
</reference>
<protein>
    <submittedName>
        <fullName evidence="2">Uncharacterized protein</fullName>
    </submittedName>
</protein>
<dbReference type="Proteomes" id="UP001597111">
    <property type="component" value="Unassembled WGS sequence"/>
</dbReference>
<name>A0ABD6B9W6_9EURY</name>
<evidence type="ECO:0000313" key="2">
    <source>
        <dbReference type="EMBL" id="MFD1527710.1"/>
    </source>
</evidence>
<feature type="compositionally biased region" description="Acidic residues" evidence="1">
    <location>
        <begin position="284"/>
        <end position="303"/>
    </location>
</feature>
<dbReference type="AlphaFoldDB" id="A0ABD6B9W6"/>
<dbReference type="RefSeq" id="WP_379819000.1">
    <property type="nucleotide sequence ID" value="NZ_JBHUDH010000254.1"/>
</dbReference>
<feature type="compositionally biased region" description="Basic and acidic residues" evidence="1">
    <location>
        <begin position="304"/>
        <end position="315"/>
    </location>
</feature>